<dbReference type="Gene3D" id="2.40.50.1020">
    <property type="entry name" value="LytTr DNA-binding domain"/>
    <property type="match status" value="1"/>
</dbReference>
<feature type="modified residue" description="4-aspartylphosphate" evidence="1">
    <location>
        <position position="69"/>
    </location>
</feature>
<dbReference type="PROSITE" id="PS50110">
    <property type="entry name" value="RESPONSE_REGULATORY"/>
    <property type="match status" value="1"/>
</dbReference>
<evidence type="ECO:0000259" key="2">
    <source>
        <dbReference type="PROSITE" id="PS50110"/>
    </source>
</evidence>
<evidence type="ECO:0000313" key="4">
    <source>
        <dbReference type="Proteomes" id="UP000284178"/>
    </source>
</evidence>
<dbReference type="SMART" id="SM00448">
    <property type="entry name" value="REC"/>
    <property type="match status" value="1"/>
</dbReference>
<name>A0A412G322_9FIRM</name>
<evidence type="ECO:0000313" key="3">
    <source>
        <dbReference type="EMBL" id="RGR74828.1"/>
    </source>
</evidence>
<dbReference type="AlphaFoldDB" id="A0A412G322"/>
<organism evidence="3 4">
    <name type="scientific">Holdemania filiformis</name>
    <dbReference type="NCBI Taxonomy" id="61171"/>
    <lineage>
        <taxon>Bacteria</taxon>
        <taxon>Bacillati</taxon>
        <taxon>Bacillota</taxon>
        <taxon>Erysipelotrichia</taxon>
        <taxon>Erysipelotrichales</taxon>
        <taxon>Erysipelotrichaceae</taxon>
        <taxon>Holdemania</taxon>
    </lineage>
</organism>
<dbReference type="GO" id="GO:0003677">
    <property type="term" value="F:DNA binding"/>
    <property type="evidence" value="ECO:0007669"/>
    <property type="project" value="UniProtKB-KW"/>
</dbReference>
<proteinExistence type="predicted"/>
<dbReference type="EMBL" id="QRUP01000007">
    <property type="protein sequence ID" value="RGR74828.1"/>
    <property type="molecule type" value="Genomic_DNA"/>
</dbReference>
<reference evidence="3 4" key="1">
    <citation type="submission" date="2018-08" db="EMBL/GenBank/DDBJ databases">
        <title>A genome reference for cultivated species of the human gut microbiota.</title>
        <authorList>
            <person name="Zou Y."/>
            <person name="Xue W."/>
            <person name="Luo G."/>
        </authorList>
    </citation>
    <scope>NUCLEOTIDE SEQUENCE [LARGE SCALE GENOMIC DNA]</scope>
    <source>
        <strain evidence="3 4">AF24-29</strain>
    </source>
</reference>
<dbReference type="PANTHER" id="PTHR37299:SF1">
    <property type="entry name" value="STAGE 0 SPORULATION PROTEIN A HOMOLOG"/>
    <property type="match status" value="1"/>
</dbReference>
<protein>
    <submittedName>
        <fullName evidence="3">DNA-binding response regulator</fullName>
    </submittedName>
</protein>
<dbReference type="SUPFAM" id="SSF52172">
    <property type="entry name" value="CheY-like"/>
    <property type="match status" value="1"/>
</dbReference>
<dbReference type="GO" id="GO:0000156">
    <property type="term" value="F:phosphorelay response regulator activity"/>
    <property type="evidence" value="ECO:0007669"/>
    <property type="project" value="InterPro"/>
</dbReference>
<sequence>MHRLACGSKGAIVMKIAVIDDSAEDRKLLAEKIQNFCLRESLIYEIRSFSSGNEFLQASRADWDIIFLDIFMNEIDGMTLARTLRGNNVHSLIVFTTSSRDYAIESYDVRAFHYLVKPIPQDKLDEVLRLSEKSIRSRNHYIEVKEGRIMARVLIRDIMYTDYYNHYIQIHTPNRMIKTYMSFAEFSPLLLKYKQFISPYRNCMINMDYVQQMDDHDFLMKDQVQIPINRARKGEIRQAYADYSFKRLNEG</sequence>
<dbReference type="Proteomes" id="UP000284178">
    <property type="component" value="Unassembled WGS sequence"/>
</dbReference>
<keyword evidence="1" id="KW-0597">Phosphoprotein</keyword>
<dbReference type="Pfam" id="PF00072">
    <property type="entry name" value="Response_reg"/>
    <property type="match status" value="1"/>
</dbReference>
<dbReference type="PANTHER" id="PTHR37299">
    <property type="entry name" value="TRANSCRIPTIONAL REGULATOR-RELATED"/>
    <property type="match status" value="1"/>
</dbReference>
<dbReference type="SMART" id="SM00850">
    <property type="entry name" value="LytTR"/>
    <property type="match status" value="1"/>
</dbReference>
<keyword evidence="3" id="KW-0238">DNA-binding</keyword>
<comment type="caution">
    <text evidence="3">The sequence shown here is derived from an EMBL/GenBank/DDBJ whole genome shotgun (WGS) entry which is preliminary data.</text>
</comment>
<keyword evidence="4" id="KW-1185">Reference proteome</keyword>
<accession>A0A412G322</accession>
<dbReference type="Pfam" id="PF04397">
    <property type="entry name" value="LytTR"/>
    <property type="match status" value="1"/>
</dbReference>
<dbReference type="InterPro" id="IPR046947">
    <property type="entry name" value="LytR-like"/>
</dbReference>
<dbReference type="Gene3D" id="3.40.50.2300">
    <property type="match status" value="1"/>
</dbReference>
<gene>
    <name evidence="3" type="ORF">DWY25_06990</name>
</gene>
<feature type="domain" description="Response regulatory" evidence="2">
    <location>
        <begin position="15"/>
        <end position="132"/>
    </location>
</feature>
<dbReference type="InterPro" id="IPR007492">
    <property type="entry name" value="LytTR_DNA-bd_dom"/>
</dbReference>
<dbReference type="InterPro" id="IPR011006">
    <property type="entry name" value="CheY-like_superfamily"/>
</dbReference>
<evidence type="ECO:0000256" key="1">
    <source>
        <dbReference type="PROSITE-ProRule" id="PRU00169"/>
    </source>
</evidence>
<dbReference type="InterPro" id="IPR001789">
    <property type="entry name" value="Sig_transdc_resp-reg_receiver"/>
</dbReference>